<organism evidence="12 13">
    <name type="scientific">Rotaria socialis</name>
    <dbReference type="NCBI Taxonomy" id="392032"/>
    <lineage>
        <taxon>Eukaryota</taxon>
        <taxon>Metazoa</taxon>
        <taxon>Spiralia</taxon>
        <taxon>Gnathifera</taxon>
        <taxon>Rotifera</taxon>
        <taxon>Eurotatoria</taxon>
        <taxon>Bdelloidea</taxon>
        <taxon>Philodinida</taxon>
        <taxon>Philodinidae</taxon>
        <taxon>Rotaria</taxon>
    </lineage>
</organism>
<evidence type="ECO:0000256" key="6">
    <source>
        <dbReference type="ARBA" id="ARBA00022741"/>
    </source>
</evidence>
<dbReference type="GO" id="GO:0005829">
    <property type="term" value="C:cytosol"/>
    <property type="evidence" value="ECO:0007669"/>
    <property type="project" value="TreeGrafter"/>
</dbReference>
<evidence type="ECO:0000256" key="9">
    <source>
        <dbReference type="ARBA" id="ARBA00033696"/>
    </source>
</evidence>
<dbReference type="GO" id="GO:0006020">
    <property type="term" value="P:inositol metabolic process"/>
    <property type="evidence" value="ECO:0007669"/>
    <property type="project" value="TreeGrafter"/>
</dbReference>
<evidence type="ECO:0000256" key="5">
    <source>
        <dbReference type="ARBA" id="ARBA00022679"/>
    </source>
</evidence>
<evidence type="ECO:0000256" key="4">
    <source>
        <dbReference type="ARBA" id="ARBA00022490"/>
    </source>
</evidence>
<dbReference type="Pfam" id="PF00328">
    <property type="entry name" value="His_Phos_2"/>
    <property type="match status" value="1"/>
</dbReference>
<gene>
    <name evidence="12" type="ORF">UJA718_LOCUS36644</name>
</gene>
<dbReference type="PANTHER" id="PTHR12750">
    <property type="entry name" value="DIPHOSPHOINOSITOL PENTAKISPHOSPHATE KINASE"/>
    <property type="match status" value="1"/>
</dbReference>
<keyword evidence="7" id="KW-0418">Kinase</keyword>
<comment type="catalytic activity">
    <reaction evidence="10">
        <text>1D-myo-inositol hexakisphosphate + ATP = 1-diphospho-1D-myo-inositol 2,3,4,5,6-pentakisphosphate + ADP</text>
        <dbReference type="Rhea" id="RHEA:37459"/>
        <dbReference type="ChEBI" id="CHEBI:30616"/>
        <dbReference type="ChEBI" id="CHEBI:58130"/>
        <dbReference type="ChEBI" id="CHEBI:74946"/>
        <dbReference type="ChEBI" id="CHEBI:456216"/>
        <dbReference type="EC" id="2.7.4.24"/>
    </reaction>
    <physiologicalReaction direction="left-to-right" evidence="10">
        <dbReference type="Rhea" id="RHEA:37460"/>
    </physiologicalReaction>
</comment>
<proteinExistence type="inferred from homology"/>
<sequence length="225" mass="24991">KIQLKYLPKGLPKKTSSEDEPNNMPSQPSLLLVVKWGGQLTQTGKNQAEALGKAFRKMYPGGQGAVGDRPDVGLLRLHSTFRHDLKIYASDEGRVQMTAAAFAKGLLALDGELAPILVQMVKSANTNGLLDNDVDSTKEQQKVKHTLHDLLAKDRSFTQEDYDTIAPTRSRSLISSMNYIKNPVSACRNIYQYIHEMIALIQSHELNPTSGKPIVPNIICMRFEM</sequence>
<comment type="caution">
    <text evidence="12">The sequence shown here is derived from an EMBL/GenBank/DDBJ whole genome shotgun (WGS) entry which is preliminary data.</text>
</comment>
<dbReference type="EC" id="2.7.4.24" evidence="3"/>
<dbReference type="EMBL" id="CAJOBP010035537">
    <property type="protein sequence ID" value="CAF4709143.1"/>
    <property type="molecule type" value="Genomic_DNA"/>
</dbReference>
<dbReference type="GO" id="GO:0032958">
    <property type="term" value="P:inositol phosphate biosynthetic process"/>
    <property type="evidence" value="ECO:0007669"/>
    <property type="project" value="TreeGrafter"/>
</dbReference>
<dbReference type="InterPro" id="IPR037446">
    <property type="entry name" value="His_Pase_VIP1"/>
</dbReference>
<dbReference type="SUPFAM" id="SSF53254">
    <property type="entry name" value="Phosphoglycerate mutase-like"/>
    <property type="match status" value="1"/>
</dbReference>
<evidence type="ECO:0000256" key="2">
    <source>
        <dbReference type="ARBA" id="ARBA00005609"/>
    </source>
</evidence>
<protein>
    <recommendedName>
        <fullName evidence="3">diphosphoinositol-pentakisphosphate 1-kinase</fullName>
        <ecNumber evidence="3">2.7.4.24</ecNumber>
    </recommendedName>
</protein>
<keyword evidence="8" id="KW-0067">ATP-binding</keyword>
<evidence type="ECO:0000256" key="7">
    <source>
        <dbReference type="ARBA" id="ARBA00022777"/>
    </source>
</evidence>
<evidence type="ECO:0000256" key="3">
    <source>
        <dbReference type="ARBA" id="ARBA00012893"/>
    </source>
</evidence>
<reference evidence="12" key="1">
    <citation type="submission" date="2021-02" db="EMBL/GenBank/DDBJ databases">
        <authorList>
            <person name="Nowell W R."/>
        </authorList>
    </citation>
    <scope>NUCLEOTIDE SEQUENCE</scope>
</reference>
<dbReference type="GO" id="GO:0000828">
    <property type="term" value="F:inositol hexakisphosphate kinase activity"/>
    <property type="evidence" value="ECO:0007669"/>
    <property type="project" value="UniProtKB-ARBA"/>
</dbReference>
<evidence type="ECO:0000256" key="11">
    <source>
        <dbReference type="SAM" id="MobiDB-lite"/>
    </source>
</evidence>
<dbReference type="Gene3D" id="3.40.50.1240">
    <property type="entry name" value="Phosphoglycerate mutase-like"/>
    <property type="match status" value="1"/>
</dbReference>
<dbReference type="Proteomes" id="UP000663873">
    <property type="component" value="Unassembled WGS sequence"/>
</dbReference>
<evidence type="ECO:0000256" key="1">
    <source>
        <dbReference type="ARBA" id="ARBA00004496"/>
    </source>
</evidence>
<feature type="region of interest" description="Disordered" evidence="11">
    <location>
        <begin position="7"/>
        <end position="27"/>
    </location>
</feature>
<dbReference type="CDD" id="cd07061">
    <property type="entry name" value="HP_HAP_like"/>
    <property type="match status" value="1"/>
</dbReference>
<dbReference type="PANTHER" id="PTHR12750:SF9">
    <property type="entry name" value="INOSITOL HEXAKISPHOSPHATE AND DIPHOSPHOINOSITOL-PENTAKISPHOSPHATE KINASE"/>
    <property type="match status" value="1"/>
</dbReference>
<keyword evidence="13" id="KW-1185">Reference proteome</keyword>
<comment type="catalytic activity">
    <reaction evidence="9">
        <text>5-diphospho-1D-myo-inositol 1,2,3,4,6-pentakisphosphate + ATP + H(+) = 1,5-bis(diphospho)-1D-myo-inositol 2,3,4,6-tetrakisphosphate + ADP</text>
        <dbReference type="Rhea" id="RHEA:10276"/>
        <dbReference type="ChEBI" id="CHEBI:15378"/>
        <dbReference type="ChEBI" id="CHEBI:30616"/>
        <dbReference type="ChEBI" id="CHEBI:58628"/>
        <dbReference type="ChEBI" id="CHEBI:77983"/>
        <dbReference type="ChEBI" id="CHEBI:456216"/>
        <dbReference type="EC" id="2.7.4.24"/>
    </reaction>
    <physiologicalReaction direction="left-to-right" evidence="9">
        <dbReference type="Rhea" id="RHEA:10277"/>
    </physiologicalReaction>
</comment>
<dbReference type="GO" id="GO:0033857">
    <property type="term" value="F:5-diphosphoinositol pentakisphosphate 1-kinase activity"/>
    <property type="evidence" value="ECO:0007669"/>
    <property type="project" value="TreeGrafter"/>
</dbReference>
<evidence type="ECO:0000313" key="12">
    <source>
        <dbReference type="EMBL" id="CAF4709143.1"/>
    </source>
</evidence>
<keyword evidence="4" id="KW-0963">Cytoplasm</keyword>
<evidence type="ECO:0000313" key="13">
    <source>
        <dbReference type="Proteomes" id="UP000663873"/>
    </source>
</evidence>
<dbReference type="AlphaFoldDB" id="A0A821IUW0"/>
<dbReference type="InterPro" id="IPR000560">
    <property type="entry name" value="His_Pase_clade-2"/>
</dbReference>
<keyword evidence="6" id="KW-0547">Nucleotide-binding</keyword>
<keyword evidence="5" id="KW-0808">Transferase</keyword>
<name>A0A821IUW0_9BILA</name>
<accession>A0A821IUW0</accession>
<feature type="non-terminal residue" evidence="12">
    <location>
        <position position="1"/>
    </location>
</feature>
<evidence type="ECO:0000256" key="8">
    <source>
        <dbReference type="ARBA" id="ARBA00022840"/>
    </source>
</evidence>
<evidence type="ECO:0000256" key="10">
    <source>
        <dbReference type="ARBA" id="ARBA00034629"/>
    </source>
</evidence>
<dbReference type="InterPro" id="IPR029033">
    <property type="entry name" value="His_PPase_superfam"/>
</dbReference>
<comment type="subcellular location">
    <subcellularLocation>
        <location evidence="1">Cytoplasm</location>
    </subcellularLocation>
</comment>
<comment type="similarity">
    <text evidence="2">Belongs to the histidine acid phosphatase family. VIP1 subfamily.</text>
</comment>
<dbReference type="GO" id="GO:0005524">
    <property type="term" value="F:ATP binding"/>
    <property type="evidence" value="ECO:0007669"/>
    <property type="project" value="UniProtKB-KW"/>
</dbReference>